<feature type="compositionally biased region" description="Polar residues" evidence="1">
    <location>
        <begin position="220"/>
        <end position="238"/>
    </location>
</feature>
<accession>A0A0L0GA24</accession>
<proteinExistence type="predicted"/>
<name>A0A0L0GA24_9EUKA</name>
<dbReference type="RefSeq" id="XP_014158985.1">
    <property type="nucleotide sequence ID" value="XM_014303510.1"/>
</dbReference>
<protein>
    <submittedName>
        <fullName evidence="2">Uncharacterized protein</fullName>
    </submittedName>
</protein>
<reference evidence="2 3" key="1">
    <citation type="submission" date="2011-02" db="EMBL/GenBank/DDBJ databases">
        <title>The Genome Sequence of Sphaeroforma arctica JP610.</title>
        <authorList>
            <consortium name="The Broad Institute Genome Sequencing Platform"/>
            <person name="Russ C."/>
            <person name="Cuomo C."/>
            <person name="Young S.K."/>
            <person name="Zeng Q."/>
            <person name="Gargeya S."/>
            <person name="Alvarado L."/>
            <person name="Berlin A."/>
            <person name="Chapman S.B."/>
            <person name="Chen Z."/>
            <person name="Freedman E."/>
            <person name="Gellesch M."/>
            <person name="Goldberg J."/>
            <person name="Griggs A."/>
            <person name="Gujja S."/>
            <person name="Heilman E."/>
            <person name="Heiman D."/>
            <person name="Howarth C."/>
            <person name="Mehta T."/>
            <person name="Neiman D."/>
            <person name="Pearson M."/>
            <person name="Roberts A."/>
            <person name="Saif S."/>
            <person name="Shea T."/>
            <person name="Shenoy N."/>
            <person name="Sisk P."/>
            <person name="Stolte C."/>
            <person name="Sykes S."/>
            <person name="White J."/>
            <person name="Yandava C."/>
            <person name="Burger G."/>
            <person name="Gray M.W."/>
            <person name="Holland P.W.H."/>
            <person name="King N."/>
            <person name="Lang F.B.F."/>
            <person name="Roger A.J."/>
            <person name="Ruiz-Trillo I."/>
            <person name="Haas B."/>
            <person name="Nusbaum C."/>
            <person name="Birren B."/>
        </authorList>
    </citation>
    <scope>NUCLEOTIDE SEQUENCE [LARGE SCALE GENOMIC DNA]</scope>
    <source>
        <strain evidence="2 3">JP610</strain>
    </source>
</reference>
<evidence type="ECO:0000313" key="3">
    <source>
        <dbReference type="Proteomes" id="UP000054560"/>
    </source>
</evidence>
<feature type="region of interest" description="Disordered" evidence="1">
    <location>
        <begin position="213"/>
        <end position="272"/>
    </location>
</feature>
<evidence type="ECO:0000256" key="1">
    <source>
        <dbReference type="SAM" id="MobiDB-lite"/>
    </source>
</evidence>
<dbReference type="EMBL" id="KQ241721">
    <property type="protein sequence ID" value="KNC85083.1"/>
    <property type="molecule type" value="Genomic_DNA"/>
</dbReference>
<evidence type="ECO:0000313" key="2">
    <source>
        <dbReference type="EMBL" id="KNC85083.1"/>
    </source>
</evidence>
<dbReference type="Proteomes" id="UP000054560">
    <property type="component" value="Unassembled WGS sequence"/>
</dbReference>
<organism evidence="2 3">
    <name type="scientific">Sphaeroforma arctica JP610</name>
    <dbReference type="NCBI Taxonomy" id="667725"/>
    <lineage>
        <taxon>Eukaryota</taxon>
        <taxon>Ichthyosporea</taxon>
        <taxon>Ichthyophonida</taxon>
        <taxon>Sphaeroforma</taxon>
    </lineage>
</organism>
<gene>
    <name evidence="2" type="ORF">SARC_02711</name>
</gene>
<sequence>MPTATRAGVYGREEGGAGADDAGDSPAGGTNPGSSSSQPTPGEGHPYKLQQCRARYLLDSIDTTETTKGVPNELRYSETQMTKHYKDPEQLNRIIIVSLRHHPVENLLEKFLNDMQNKTLNVEVHTERLHRTMQVLEECYRNSDKETIHTQNPQDQALTYYGQQKKVDVIIKADKLPDESEGHLSDMKHTTFYSPTEAIIRVAAKVQAERLYRERKKRNSQPVTRSQSQNGTTTATKPETSQTRERRTETNQANRTNSREVRGARRACMSLL</sequence>
<dbReference type="AlphaFoldDB" id="A0A0L0GA24"/>
<dbReference type="GeneID" id="25903215"/>
<keyword evidence="3" id="KW-1185">Reference proteome</keyword>
<feature type="region of interest" description="Disordered" evidence="1">
    <location>
        <begin position="1"/>
        <end position="47"/>
    </location>
</feature>